<comment type="caution">
    <text evidence="1">The sequence shown here is derived from an EMBL/GenBank/DDBJ whole genome shotgun (WGS) entry which is preliminary data.</text>
</comment>
<organism evidence="1 2">
    <name type="scientific">Hypothenemus hampei</name>
    <name type="common">Coffee berry borer</name>
    <dbReference type="NCBI Taxonomy" id="57062"/>
    <lineage>
        <taxon>Eukaryota</taxon>
        <taxon>Metazoa</taxon>
        <taxon>Ecdysozoa</taxon>
        <taxon>Arthropoda</taxon>
        <taxon>Hexapoda</taxon>
        <taxon>Insecta</taxon>
        <taxon>Pterygota</taxon>
        <taxon>Neoptera</taxon>
        <taxon>Endopterygota</taxon>
        <taxon>Coleoptera</taxon>
        <taxon>Polyphaga</taxon>
        <taxon>Cucujiformia</taxon>
        <taxon>Curculionidae</taxon>
        <taxon>Scolytinae</taxon>
        <taxon>Hypothenemus</taxon>
    </lineage>
</organism>
<keyword evidence="2" id="KW-1185">Reference proteome</keyword>
<dbReference type="Proteomes" id="UP001566132">
    <property type="component" value="Unassembled WGS sequence"/>
</dbReference>
<gene>
    <name evidence="1" type="ORF">ABEB36_008336</name>
</gene>
<dbReference type="EMBL" id="JBDJPC010000006">
    <property type="protein sequence ID" value="KAL1497354.1"/>
    <property type="molecule type" value="Genomic_DNA"/>
</dbReference>
<name>A0ABD1ELI3_HYPHA</name>
<dbReference type="AlphaFoldDB" id="A0ABD1ELI3"/>
<protein>
    <submittedName>
        <fullName evidence="1">Uncharacterized protein</fullName>
    </submittedName>
</protein>
<accession>A0ABD1ELI3</accession>
<evidence type="ECO:0000313" key="1">
    <source>
        <dbReference type="EMBL" id="KAL1497354.1"/>
    </source>
</evidence>
<sequence length="92" mass="10566">MSNQCYMAKKFHSEQEIAVFLAVKHNNASVGSIKKEHAILKMHSEFFVIIIIKQQKMKIAIKHLGINGDLDLMCGVVFWDPKLLNLEFMGEF</sequence>
<evidence type="ECO:0000313" key="2">
    <source>
        <dbReference type="Proteomes" id="UP001566132"/>
    </source>
</evidence>
<proteinExistence type="predicted"/>
<reference evidence="1 2" key="1">
    <citation type="submission" date="2024-05" db="EMBL/GenBank/DDBJ databases">
        <title>Genetic variation in Jamaican populations of the coffee berry borer (Hypothenemus hampei).</title>
        <authorList>
            <person name="Errbii M."/>
            <person name="Myrie A."/>
        </authorList>
    </citation>
    <scope>NUCLEOTIDE SEQUENCE [LARGE SCALE GENOMIC DNA]</scope>
    <source>
        <strain evidence="1">JA-Hopewell-2020-01-JO</strain>
        <tissue evidence="1">Whole body</tissue>
    </source>
</reference>